<evidence type="ECO:0000313" key="8">
    <source>
        <dbReference type="Proteomes" id="UP000822688"/>
    </source>
</evidence>
<dbReference type="Proteomes" id="UP000822688">
    <property type="component" value="Chromosome 3"/>
</dbReference>
<comment type="subcellular location">
    <subcellularLocation>
        <location evidence="1">Secreted</location>
    </subcellularLocation>
</comment>
<dbReference type="GO" id="GO:0060320">
    <property type="term" value="P:rejection of self pollen"/>
    <property type="evidence" value="ECO:0007669"/>
    <property type="project" value="UniProtKB-KW"/>
</dbReference>
<dbReference type="EMBL" id="CM026423">
    <property type="protein sequence ID" value="KAG0582586.1"/>
    <property type="molecule type" value="Genomic_DNA"/>
</dbReference>
<sequence>MELQFLAMCSAVLVSFLMPLAIQAQSSVQLINLIGDPVTATCVADNVNRGASVISPMGNEEWEFNGDVLSMGWTCHFDWEDSSDCAAGPPCRKHSQDVRVWQGVMGHRKLVGTITLTPCASCVWQIKFDGFYRADKKDLVYTFIAGWN</sequence>
<evidence type="ECO:0000256" key="6">
    <source>
        <dbReference type="SAM" id="SignalP"/>
    </source>
</evidence>
<comment type="similarity">
    <text evidence="2">Belongs to the plant self-incompatibility (S1) protein family.</text>
</comment>
<dbReference type="InterPro" id="IPR010264">
    <property type="entry name" value="Self-incomp_S1"/>
</dbReference>
<dbReference type="OrthoDB" id="1894514at2759"/>
<protein>
    <submittedName>
        <fullName evidence="7">Uncharacterized protein</fullName>
    </submittedName>
</protein>
<evidence type="ECO:0000256" key="1">
    <source>
        <dbReference type="ARBA" id="ARBA00004613"/>
    </source>
</evidence>
<keyword evidence="4" id="KW-0964">Secreted</keyword>
<dbReference type="GO" id="GO:0005576">
    <property type="term" value="C:extracellular region"/>
    <property type="evidence" value="ECO:0007669"/>
    <property type="project" value="UniProtKB-SubCell"/>
</dbReference>
<gene>
    <name evidence="7" type="ORF">KC19_3G071400</name>
</gene>
<keyword evidence="3" id="KW-0713">Self-incompatibility</keyword>
<dbReference type="AlphaFoldDB" id="A0A8T0II90"/>
<evidence type="ECO:0000256" key="2">
    <source>
        <dbReference type="ARBA" id="ARBA00005581"/>
    </source>
</evidence>
<feature type="chain" id="PRO_5035783263" evidence="6">
    <location>
        <begin position="25"/>
        <end position="148"/>
    </location>
</feature>
<evidence type="ECO:0000313" key="7">
    <source>
        <dbReference type="EMBL" id="KAG0582586.1"/>
    </source>
</evidence>
<keyword evidence="5 6" id="KW-0732">Signal</keyword>
<proteinExistence type="inferred from homology"/>
<dbReference type="Pfam" id="PF05938">
    <property type="entry name" value="Self-incomp_S1"/>
    <property type="match status" value="1"/>
</dbReference>
<name>A0A8T0II90_CERPU</name>
<evidence type="ECO:0000256" key="3">
    <source>
        <dbReference type="ARBA" id="ARBA00022471"/>
    </source>
</evidence>
<evidence type="ECO:0000256" key="4">
    <source>
        <dbReference type="ARBA" id="ARBA00022525"/>
    </source>
</evidence>
<accession>A0A8T0II90</accession>
<organism evidence="7 8">
    <name type="scientific">Ceratodon purpureus</name>
    <name type="common">Fire moss</name>
    <name type="synonym">Dicranum purpureum</name>
    <dbReference type="NCBI Taxonomy" id="3225"/>
    <lineage>
        <taxon>Eukaryota</taxon>
        <taxon>Viridiplantae</taxon>
        <taxon>Streptophyta</taxon>
        <taxon>Embryophyta</taxon>
        <taxon>Bryophyta</taxon>
        <taxon>Bryophytina</taxon>
        <taxon>Bryopsida</taxon>
        <taxon>Dicranidae</taxon>
        <taxon>Pseudoditrichales</taxon>
        <taxon>Ditrichaceae</taxon>
        <taxon>Ceratodon</taxon>
    </lineage>
</organism>
<keyword evidence="8" id="KW-1185">Reference proteome</keyword>
<evidence type="ECO:0000256" key="5">
    <source>
        <dbReference type="ARBA" id="ARBA00022729"/>
    </source>
</evidence>
<reference evidence="7" key="1">
    <citation type="submission" date="2020-06" db="EMBL/GenBank/DDBJ databases">
        <title>WGS assembly of Ceratodon purpureus strain R40.</title>
        <authorList>
            <person name="Carey S.B."/>
            <person name="Jenkins J."/>
            <person name="Shu S."/>
            <person name="Lovell J.T."/>
            <person name="Sreedasyam A."/>
            <person name="Maumus F."/>
            <person name="Tiley G.P."/>
            <person name="Fernandez-Pozo N."/>
            <person name="Barry K."/>
            <person name="Chen C."/>
            <person name="Wang M."/>
            <person name="Lipzen A."/>
            <person name="Daum C."/>
            <person name="Saski C.A."/>
            <person name="Payton A.C."/>
            <person name="Mcbreen J.C."/>
            <person name="Conrad R.E."/>
            <person name="Kollar L.M."/>
            <person name="Olsson S."/>
            <person name="Huttunen S."/>
            <person name="Landis J.B."/>
            <person name="Wickett N.J."/>
            <person name="Johnson M.G."/>
            <person name="Rensing S.A."/>
            <person name="Grimwood J."/>
            <person name="Schmutz J."/>
            <person name="Mcdaniel S.F."/>
        </authorList>
    </citation>
    <scope>NUCLEOTIDE SEQUENCE</scope>
    <source>
        <strain evidence="7">R40</strain>
    </source>
</reference>
<comment type="caution">
    <text evidence="7">The sequence shown here is derived from an EMBL/GenBank/DDBJ whole genome shotgun (WGS) entry which is preliminary data.</text>
</comment>
<feature type="signal peptide" evidence="6">
    <location>
        <begin position="1"/>
        <end position="24"/>
    </location>
</feature>